<evidence type="ECO:0000313" key="2">
    <source>
        <dbReference type="EMBL" id="CAH1774355.1"/>
    </source>
</evidence>
<organism evidence="2 3">
    <name type="scientific">Owenia fusiformis</name>
    <name type="common">Polychaete worm</name>
    <dbReference type="NCBI Taxonomy" id="6347"/>
    <lineage>
        <taxon>Eukaryota</taxon>
        <taxon>Metazoa</taxon>
        <taxon>Spiralia</taxon>
        <taxon>Lophotrochozoa</taxon>
        <taxon>Annelida</taxon>
        <taxon>Polychaeta</taxon>
        <taxon>Sedentaria</taxon>
        <taxon>Canalipalpata</taxon>
        <taxon>Sabellida</taxon>
        <taxon>Oweniida</taxon>
        <taxon>Oweniidae</taxon>
        <taxon>Owenia</taxon>
    </lineage>
</organism>
<protein>
    <submittedName>
        <fullName evidence="2">Uncharacterized protein</fullName>
    </submittedName>
</protein>
<evidence type="ECO:0000313" key="3">
    <source>
        <dbReference type="Proteomes" id="UP000749559"/>
    </source>
</evidence>
<feature type="compositionally biased region" description="Polar residues" evidence="1">
    <location>
        <begin position="87"/>
        <end position="102"/>
    </location>
</feature>
<feature type="non-terminal residue" evidence="2">
    <location>
        <position position="102"/>
    </location>
</feature>
<dbReference type="EMBL" id="CAIIXF020000001">
    <property type="protein sequence ID" value="CAH1774355.1"/>
    <property type="molecule type" value="Genomic_DNA"/>
</dbReference>
<dbReference type="Proteomes" id="UP000749559">
    <property type="component" value="Unassembled WGS sequence"/>
</dbReference>
<keyword evidence="3" id="KW-1185">Reference proteome</keyword>
<evidence type="ECO:0000256" key="1">
    <source>
        <dbReference type="SAM" id="MobiDB-lite"/>
    </source>
</evidence>
<name>A0A8S4MZU5_OWEFU</name>
<reference evidence="2" key="1">
    <citation type="submission" date="2022-03" db="EMBL/GenBank/DDBJ databases">
        <authorList>
            <person name="Martin C."/>
        </authorList>
    </citation>
    <scope>NUCLEOTIDE SEQUENCE</scope>
</reference>
<sequence length="102" mass="11319">TWLGEPQTCLKEIPIPRVVDQNVTANPKYGYLSDDMTGNWIGNISCTSSSLIFNMDIERGSKVSNPKGTFTIRYKNMSESGEHKVSGTFSQDGRSFTLFTTS</sequence>
<proteinExistence type="predicted"/>
<comment type="caution">
    <text evidence="2">The sequence shown here is derived from an EMBL/GenBank/DDBJ whole genome shotgun (WGS) entry which is preliminary data.</text>
</comment>
<feature type="region of interest" description="Disordered" evidence="1">
    <location>
        <begin position="82"/>
        <end position="102"/>
    </location>
</feature>
<feature type="non-terminal residue" evidence="2">
    <location>
        <position position="1"/>
    </location>
</feature>
<gene>
    <name evidence="2" type="ORF">OFUS_LOCUS1835</name>
</gene>
<accession>A0A8S4MZU5</accession>
<dbReference type="AlphaFoldDB" id="A0A8S4MZU5"/>